<evidence type="ECO:0000313" key="2">
    <source>
        <dbReference type="Proteomes" id="UP000199494"/>
    </source>
</evidence>
<dbReference type="OrthoDB" id="9132139at2"/>
<dbReference type="AlphaFoldDB" id="A0A1G6LIW9"/>
<reference evidence="1 2" key="1">
    <citation type="submission" date="2016-10" db="EMBL/GenBank/DDBJ databases">
        <authorList>
            <person name="de Groot N.N."/>
        </authorList>
    </citation>
    <scope>NUCLEOTIDE SEQUENCE [LARGE SCALE GENOMIC DNA]</scope>
    <source>
        <strain evidence="1 2">CGMCC 4.5506</strain>
    </source>
</reference>
<dbReference type="InterPro" id="IPR000182">
    <property type="entry name" value="GNAT_dom"/>
</dbReference>
<dbReference type="GO" id="GO:0016747">
    <property type="term" value="F:acyltransferase activity, transferring groups other than amino-acyl groups"/>
    <property type="evidence" value="ECO:0007669"/>
    <property type="project" value="InterPro"/>
</dbReference>
<protein>
    <submittedName>
        <fullName evidence="1">Protein N-acetyltransferase, RimJ/RimL family</fullName>
    </submittedName>
</protein>
<keyword evidence="1" id="KW-0808">Transferase</keyword>
<dbReference type="Proteomes" id="UP000199494">
    <property type="component" value="Unassembled WGS sequence"/>
</dbReference>
<dbReference type="PANTHER" id="PTHR43792">
    <property type="entry name" value="GNAT FAMILY, PUTATIVE (AFU_ORTHOLOGUE AFUA_3G00765)-RELATED-RELATED"/>
    <property type="match status" value="1"/>
</dbReference>
<evidence type="ECO:0000313" key="1">
    <source>
        <dbReference type="EMBL" id="SDC43114.1"/>
    </source>
</evidence>
<keyword evidence="2" id="KW-1185">Reference proteome</keyword>
<dbReference type="PANTHER" id="PTHR43792:SF1">
    <property type="entry name" value="N-ACETYLTRANSFERASE DOMAIN-CONTAINING PROTEIN"/>
    <property type="match status" value="1"/>
</dbReference>
<dbReference type="PROSITE" id="PS51186">
    <property type="entry name" value="GNAT"/>
    <property type="match status" value="1"/>
</dbReference>
<dbReference type="STRING" id="530584.SAMN05421630_10276"/>
<dbReference type="Gene3D" id="3.40.630.30">
    <property type="match status" value="1"/>
</dbReference>
<name>A0A1G6LIW9_9PSEU</name>
<dbReference type="Pfam" id="PF13302">
    <property type="entry name" value="Acetyltransf_3"/>
    <property type="match status" value="1"/>
</dbReference>
<dbReference type="EMBL" id="FMZE01000002">
    <property type="protein sequence ID" value="SDC43114.1"/>
    <property type="molecule type" value="Genomic_DNA"/>
</dbReference>
<dbReference type="SUPFAM" id="SSF55729">
    <property type="entry name" value="Acyl-CoA N-acyltransferases (Nat)"/>
    <property type="match status" value="1"/>
</dbReference>
<organism evidence="1 2">
    <name type="scientific">Prauserella marina</name>
    <dbReference type="NCBI Taxonomy" id="530584"/>
    <lineage>
        <taxon>Bacteria</taxon>
        <taxon>Bacillati</taxon>
        <taxon>Actinomycetota</taxon>
        <taxon>Actinomycetes</taxon>
        <taxon>Pseudonocardiales</taxon>
        <taxon>Pseudonocardiaceae</taxon>
        <taxon>Prauserella</taxon>
    </lineage>
</organism>
<sequence>MRPYVFTEPITTARLRLRLMDSADVDDIHAYQSREDVCAHLLYSPRTRDEVVGKVTGFAKRTRLEHTGDVLQLAVERIEDGRVLGEVCVTIRSEDNATADIGWVFHPAFHGRGYASEAALALLELAFGTLGLHRVIAELSPANTASVKLCRRIGMREEAHFVQDVLVKGRWEDTGVYAILHGEWLAARRNGHRRA</sequence>
<proteinExistence type="predicted"/>
<gene>
    <name evidence="1" type="ORF">SAMN05421630_10276</name>
</gene>
<dbReference type="InterPro" id="IPR016181">
    <property type="entry name" value="Acyl_CoA_acyltransferase"/>
</dbReference>
<accession>A0A1G6LIW9</accession>
<dbReference type="RefSeq" id="WP_091799222.1">
    <property type="nucleotide sequence ID" value="NZ_CP016353.1"/>
</dbReference>
<dbReference type="InterPro" id="IPR051531">
    <property type="entry name" value="N-acetyltransferase"/>
</dbReference>